<feature type="domain" description="MADF" evidence="2">
    <location>
        <begin position="5"/>
        <end position="94"/>
    </location>
</feature>
<dbReference type="Pfam" id="PF10545">
    <property type="entry name" value="MADF_DNA_bdg"/>
    <property type="match status" value="1"/>
</dbReference>
<dbReference type="KEGG" id="soy:115885490"/>
<dbReference type="RefSeq" id="XP_030760292.1">
    <property type="nucleotide sequence ID" value="XM_030904432.1"/>
</dbReference>
<dbReference type="OrthoDB" id="6784293at2759"/>
<evidence type="ECO:0000256" key="1">
    <source>
        <dbReference type="SAM" id="MobiDB-lite"/>
    </source>
</evidence>
<name>A0A6J2Y1D1_SITOR</name>
<dbReference type="PANTHER" id="PTHR12243">
    <property type="entry name" value="MADF DOMAIN TRANSCRIPTION FACTOR"/>
    <property type="match status" value="1"/>
</dbReference>
<evidence type="ECO:0000313" key="7">
    <source>
        <dbReference type="RefSeq" id="XP_030757116.1"/>
    </source>
</evidence>
<dbReference type="KEGG" id="soy:115878131"/>
<reference evidence="4 5" key="1">
    <citation type="submission" date="2025-04" db="UniProtKB">
        <authorList>
            <consortium name="RefSeq"/>
        </authorList>
    </citation>
    <scope>IDENTIFICATION</scope>
    <source>
        <tissue evidence="4 5">Gonads</tissue>
    </source>
</reference>
<proteinExistence type="predicted"/>
<feature type="region of interest" description="Disordered" evidence="1">
    <location>
        <begin position="222"/>
        <end position="263"/>
    </location>
</feature>
<organism evidence="3 7">
    <name type="scientific">Sitophilus oryzae</name>
    <name type="common">Rice weevil</name>
    <name type="synonym">Curculio oryzae</name>
    <dbReference type="NCBI Taxonomy" id="7048"/>
    <lineage>
        <taxon>Eukaryota</taxon>
        <taxon>Metazoa</taxon>
        <taxon>Ecdysozoa</taxon>
        <taxon>Arthropoda</taxon>
        <taxon>Hexapoda</taxon>
        <taxon>Insecta</taxon>
        <taxon>Pterygota</taxon>
        <taxon>Neoptera</taxon>
        <taxon>Endopterygota</taxon>
        <taxon>Coleoptera</taxon>
        <taxon>Polyphaga</taxon>
        <taxon>Cucujiformia</taxon>
        <taxon>Curculionidae</taxon>
        <taxon>Dryophthorinae</taxon>
        <taxon>Sitophilus</taxon>
    </lineage>
</organism>
<dbReference type="KEGG" id="soy:115879524"/>
<keyword evidence="3" id="KW-1185">Reference proteome</keyword>
<dbReference type="InterPro" id="IPR006578">
    <property type="entry name" value="MADF-dom"/>
</dbReference>
<evidence type="ECO:0000313" key="8">
    <source>
        <dbReference type="RefSeq" id="XP_030758963.1"/>
    </source>
</evidence>
<accession>A0A6J2Y1D1</accession>
<evidence type="ECO:0000313" key="4">
    <source>
        <dbReference type="RefSeq" id="XP_030745788.1"/>
    </source>
</evidence>
<dbReference type="PROSITE" id="PS51029">
    <property type="entry name" value="MADF"/>
    <property type="match status" value="1"/>
</dbReference>
<evidence type="ECO:0000313" key="6">
    <source>
        <dbReference type="RefSeq" id="XP_030752267.1"/>
    </source>
</evidence>
<evidence type="ECO:0000313" key="3">
    <source>
        <dbReference type="Proteomes" id="UP000504635"/>
    </source>
</evidence>
<feature type="compositionally biased region" description="Polar residues" evidence="1">
    <location>
        <begin position="222"/>
        <end position="248"/>
    </location>
</feature>
<protein>
    <submittedName>
        <fullName evidence="4">Uncharacterized protein LOC115874692</fullName>
    </submittedName>
    <submittedName>
        <fullName evidence="5">Uncharacterized protein LOC115878131</fullName>
    </submittedName>
    <submittedName>
        <fullName evidence="6">Uncharacterized protein LOC115879524</fullName>
    </submittedName>
    <submittedName>
        <fullName evidence="7">Uncharacterized protein LOC115882985</fullName>
    </submittedName>
    <submittedName>
        <fullName evidence="8">Uncharacterized protein LOC115884506</fullName>
    </submittedName>
    <submittedName>
        <fullName evidence="9">Uncharacterized protein LOC115884678</fullName>
    </submittedName>
    <submittedName>
        <fullName evidence="10">Uncharacterized protein LOC115885490</fullName>
    </submittedName>
</protein>
<dbReference type="KEGG" id="soy:115882985"/>
<evidence type="ECO:0000313" key="10">
    <source>
        <dbReference type="RefSeq" id="XP_030760292.1"/>
    </source>
</evidence>
<gene>
    <name evidence="7" type="primary">LOC115882985</name>
    <name evidence="4" type="synonym">LOC115874692</name>
    <name evidence="5" type="synonym">LOC115878131</name>
    <name evidence="6" type="synonym">LOC115879524</name>
    <name evidence="8" type="synonym">LOC115884506</name>
    <name evidence="9" type="synonym">LOC115884678</name>
    <name evidence="10" type="synonym">LOC115885490</name>
</gene>
<evidence type="ECO:0000259" key="2">
    <source>
        <dbReference type="PROSITE" id="PS51029"/>
    </source>
</evidence>
<evidence type="ECO:0000313" key="9">
    <source>
        <dbReference type="RefSeq" id="XP_030759190.1"/>
    </source>
</evidence>
<dbReference type="RefSeq" id="XP_030752267.1">
    <property type="nucleotide sequence ID" value="XM_030896407.1"/>
</dbReference>
<dbReference type="RefSeq" id="XP_030757116.1">
    <property type="nucleotide sequence ID" value="XM_030901256.1"/>
</dbReference>
<dbReference type="RefSeq" id="XP_030758963.1">
    <property type="nucleotide sequence ID" value="XM_030903103.1"/>
</dbReference>
<dbReference type="RefSeq" id="XP_030750362.1">
    <property type="nucleotide sequence ID" value="XM_030894502.1"/>
</dbReference>
<feature type="region of interest" description="Disordered" evidence="1">
    <location>
        <begin position="120"/>
        <end position="155"/>
    </location>
</feature>
<dbReference type="GeneID" id="115882985"/>
<dbReference type="KEGG" id="soy:115874692"/>
<dbReference type="KEGG" id="soy:115884678"/>
<dbReference type="Proteomes" id="UP000504635">
    <property type="component" value="Unplaced"/>
</dbReference>
<dbReference type="PANTHER" id="PTHR12243:SF67">
    <property type="entry name" value="COREPRESSOR OF PANGOLIN, ISOFORM A-RELATED"/>
    <property type="match status" value="1"/>
</dbReference>
<dbReference type="InterPro" id="IPR039353">
    <property type="entry name" value="TF_Adf1"/>
</dbReference>
<dbReference type="SMART" id="SM00595">
    <property type="entry name" value="MADF"/>
    <property type="match status" value="1"/>
</dbReference>
<dbReference type="KEGG" id="soy:115884506"/>
<feature type="compositionally biased region" description="Low complexity" evidence="1">
    <location>
        <begin position="121"/>
        <end position="143"/>
    </location>
</feature>
<dbReference type="RefSeq" id="XP_030759190.1">
    <property type="nucleotide sequence ID" value="XM_030903330.1"/>
</dbReference>
<evidence type="ECO:0000313" key="5">
    <source>
        <dbReference type="RefSeq" id="XP_030750362.1"/>
    </source>
</evidence>
<dbReference type="AlphaFoldDB" id="A0A6J2Y1D1"/>
<dbReference type="RefSeq" id="XP_030745788.1">
    <property type="nucleotide sequence ID" value="XM_030889928.1"/>
</dbReference>
<feature type="region of interest" description="Disordered" evidence="1">
    <location>
        <begin position="291"/>
        <end position="331"/>
    </location>
</feature>
<feature type="compositionally biased region" description="Polar residues" evidence="1">
    <location>
        <begin position="300"/>
        <end position="324"/>
    </location>
</feature>
<sequence length="331" mass="37951">MDDETFILIIQSYKEIYDIGDPNYHNQLRRDNIWEEIEEKCGIKAEECRKRWRNLRECYRKAQKSRQTKSGQAATKSKPWRLEQQMSFMKPFLAERPQQSNYSTQDIINTEPESDGIVDTVVSVPSPASPSSAPSPLSSISQSSKKRKYSSVKETPTSVALQEYVNYKKSKIHTPKDHLTKYFQSVEESVRTFPPILQIQVKSKISEIIHEAELKNITSPTTSTYTQVDESPPSAYQQTLSSQSTNIHTLPPYKPHVSQQQSSQYNLNYSSGTYGIPTRQHQQSLECLPMHTTPAHSEENLQYSPQNYNSFSLNEPPRSYNSFSPDEPGQK</sequence>